<protein>
    <recommendedName>
        <fullName evidence="4">Transmembrane protein 141</fullName>
    </recommendedName>
</protein>
<evidence type="ECO:0008006" key="4">
    <source>
        <dbReference type="Google" id="ProtNLM"/>
    </source>
</evidence>
<sequence>MWSKGKQNSTFDTRVAAGVDGRRSTRHRPTILGTPLLICPARERTEIIPQGLLPAGGMQFGFSTQNMIVEQVYYQMDGKTIKHLRGSQGPKAQVEEGVCSLESAVEMVNVGLSRVDEAVAAKHPGLQEYTACQSYAFMKGMGTFIAVSGMAFGLQKFIRKLHYPLQWNILLSFVAGSVASYTVTRWETQRCSDLWIFLESKQPSVPDVAKEKVPHLDPQKETEAGAKRNKYGDVMD</sequence>
<dbReference type="InterPro" id="IPR038259">
    <property type="entry name" value="Tmem141_sf"/>
</dbReference>
<dbReference type="PANTHER" id="PTHR47229:SF1">
    <property type="entry name" value="TRANSMEMBRANE PROTEIN 141"/>
    <property type="match status" value="1"/>
</dbReference>
<feature type="region of interest" description="Disordered" evidence="1">
    <location>
        <begin position="206"/>
        <end position="236"/>
    </location>
</feature>
<accession>A0AA35KF10</accession>
<proteinExistence type="predicted"/>
<evidence type="ECO:0000313" key="3">
    <source>
        <dbReference type="Proteomes" id="UP001178461"/>
    </source>
</evidence>
<dbReference type="Gene3D" id="1.10.3350.20">
    <property type="entry name" value="Tmem141 protein family"/>
    <property type="match status" value="1"/>
</dbReference>
<dbReference type="AlphaFoldDB" id="A0AA35KF10"/>
<feature type="compositionally biased region" description="Polar residues" evidence="1">
    <location>
        <begin position="1"/>
        <end position="12"/>
    </location>
</feature>
<dbReference type="EMBL" id="OX395131">
    <property type="protein sequence ID" value="CAI5777126.1"/>
    <property type="molecule type" value="Genomic_DNA"/>
</dbReference>
<organism evidence="2 3">
    <name type="scientific">Podarcis lilfordi</name>
    <name type="common">Lilford's wall lizard</name>
    <dbReference type="NCBI Taxonomy" id="74358"/>
    <lineage>
        <taxon>Eukaryota</taxon>
        <taxon>Metazoa</taxon>
        <taxon>Chordata</taxon>
        <taxon>Craniata</taxon>
        <taxon>Vertebrata</taxon>
        <taxon>Euteleostomi</taxon>
        <taxon>Lepidosauria</taxon>
        <taxon>Squamata</taxon>
        <taxon>Bifurcata</taxon>
        <taxon>Unidentata</taxon>
        <taxon>Episquamata</taxon>
        <taxon>Laterata</taxon>
        <taxon>Lacertibaenia</taxon>
        <taxon>Lacertidae</taxon>
        <taxon>Podarcis</taxon>
    </lineage>
</organism>
<gene>
    <name evidence="2" type="ORF">PODLI_1B030672</name>
</gene>
<dbReference type="PANTHER" id="PTHR47229">
    <property type="entry name" value="TRANSMEMBRANE PROTEIN 141"/>
    <property type="match status" value="1"/>
</dbReference>
<dbReference type="Pfam" id="PF15110">
    <property type="entry name" value="TMEM141"/>
    <property type="match status" value="1"/>
</dbReference>
<evidence type="ECO:0000256" key="1">
    <source>
        <dbReference type="SAM" id="MobiDB-lite"/>
    </source>
</evidence>
<feature type="compositionally biased region" description="Basic and acidic residues" evidence="1">
    <location>
        <begin position="208"/>
        <end position="236"/>
    </location>
</feature>
<dbReference type="InterPro" id="IPR026788">
    <property type="entry name" value="Tmem141"/>
</dbReference>
<dbReference type="Proteomes" id="UP001178461">
    <property type="component" value="Chromosome 6"/>
</dbReference>
<keyword evidence="3" id="KW-1185">Reference proteome</keyword>
<evidence type="ECO:0000313" key="2">
    <source>
        <dbReference type="EMBL" id="CAI5777126.1"/>
    </source>
</evidence>
<name>A0AA35KF10_9SAUR</name>
<reference evidence="2" key="1">
    <citation type="submission" date="2022-12" db="EMBL/GenBank/DDBJ databases">
        <authorList>
            <person name="Alioto T."/>
            <person name="Alioto T."/>
            <person name="Gomez Garrido J."/>
        </authorList>
    </citation>
    <scope>NUCLEOTIDE SEQUENCE</scope>
</reference>
<feature type="region of interest" description="Disordered" evidence="1">
    <location>
        <begin position="1"/>
        <end position="22"/>
    </location>
</feature>